<evidence type="ECO:0000313" key="3">
    <source>
        <dbReference type="EMBL" id="SJM93340.1"/>
    </source>
</evidence>
<organism evidence="3 4">
    <name type="scientific">Crenothrix polyspora</name>
    <dbReference type="NCBI Taxonomy" id="360316"/>
    <lineage>
        <taxon>Bacteria</taxon>
        <taxon>Pseudomonadati</taxon>
        <taxon>Pseudomonadota</taxon>
        <taxon>Gammaproteobacteria</taxon>
        <taxon>Methylococcales</taxon>
        <taxon>Crenotrichaceae</taxon>
        <taxon>Crenothrix</taxon>
    </lineage>
</organism>
<dbReference type="Proteomes" id="UP000195667">
    <property type="component" value="Unassembled WGS sequence"/>
</dbReference>
<dbReference type="AlphaFoldDB" id="A0A1R4HBT8"/>
<gene>
    <name evidence="3" type="ORF">CRENPOLYSF1_430044</name>
</gene>
<name>A0A1R4HBT8_9GAMM</name>
<proteinExistence type="predicted"/>
<evidence type="ECO:0000259" key="2">
    <source>
        <dbReference type="Pfam" id="PF13448"/>
    </source>
</evidence>
<sequence length="536" mass="56309">MTITKTAAQQGDGRERLNQPPHFGCKTITQLLPILCLTAGLSLNSINAHATNWQYLGGSSNYNPANGQPIGMTDKSSVLPVDLLATVLARLPEGQPIGNNQAALDLLTNDEGANIFLKANANIKISYVSEGAGYLNSVGFFKFPKADLTTLSISSVIDTIIFPNFSDNVLQFGKTVDLGNFVAGDAIGFTIIANGWIPYVAGKAAVPAVPAVAAQAAVPAVKAVKAVIKNGIITTPARPAIPAIRAVKAKAAVPAVPAVLSSGGIVDPNKAASKIFRTIKRFNPEPVNASNLQAHTILFSYPEKELLVLAFEDLNRQSGTLNDYNYTSDNDFNDVIIAIHVSPFPAVDCAKCNLLVPDPICKTPVTTTPIPAAAMMGNKVNICHNTASTTNPTVYVSVSENAVTTHLSHHDDTFQMNGVCPLPTAELCSTTPVCTIPEAYNPISNSCCAAPKTYHSETKSCDPIPIVNCTAPEVRDEVTNTCITPASGESGPISWREITTPPEVTGDVNKATKAVAKANGNGNGNGNNTVNTTIVP</sequence>
<feature type="domain" description="DUF4114" evidence="2">
    <location>
        <begin position="268"/>
        <end position="340"/>
    </location>
</feature>
<dbReference type="RefSeq" id="WP_087143789.1">
    <property type="nucleotide sequence ID" value="NZ_FUKI01000119.1"/>
</dbReference>
<dbReference type="InterPro" id="IPR025193">
    <property type="entry name" value="DUF4114"/>
</dbReference>
<evidence type="ECO:0000256" key="1">
    <source>
        <dbReference type="SAM" id="MobiDB-lite"/>
    </source>
</evidence>
<accession>A0A1R4HBT8</accession>
<keyword evidence="4" id="KW-1185">Reference proteome</keyword>
<dbReference type="EMBL" id="FUKI01000119">
    <property type="protein sequence ID" value="SJM93340.1"/>
    <property type="molecule type" value="Genomic_DNA"/>
</dbReference>
<feature type="region of interest" description="Disordered" evidence="1">
    <location>
        <begin position="517"/>
        <end position="536"/>
    </location>
</feature>
<reference evidence="4" key="1">
    <citation type="submission" date="2017-02" db="EMBL/GenBank/DDBJ databases">
        <authorList>
            <person name="Daims H."/>
        </authorList>
    </citation>
    <scope>NUCLEOTIDE SEQUENCE [LARGE SCALE GENOMIC DNA]</scope>
</reference>
<feature type="region of interest" description="Disordered" evidence="1">
    <location>
        <begin position="1"/>
        <end position="22"/>
    </location>
</feature>
<protein>
    <recommendedName>
        <fullName evidence="2">DUF4114 domain-containing protein</fullName>
    </recommendedName>
</protein>
<evidence type="ECO:0000313" key="4">
    <source>
        <dbReference type="Proteomes" id="UP000195667"/>
    </source>
</evidence>
<dbReference type="Pfam" id="PF13448">
    <property type="entry name" value="DUF4114"/>
    <property type="match status" value="1"/>
</dbReference>